<dbReference type="InterPro" id="IPR016169">
    <property type="entry name" value="FAD-bd_PCMH_sub2"/>
</dbReference>
<dbReference type="InterPro" id="IPR036318">
    <property type="entry name" value="FAD-bd_PCMH-like_sf"/>
</dbReference>
<evidence type="ECO:0000259" key="4">
    <source>
        <dbReference type="PROSITE" id="PS51387"/>
    </source>
</evidence>
<dbReference type="STRING" id="1776334.APZ16_00085"/>
<dbReference type="InterPro" id="IPR005107">
    <property type="entry name" value="CO_DH_flav_C"/>
</dbReference>
<dbReference type="SMART" id="SM01092">
    <property type="entry name" value="CO_deh_flav_C"/>
    <property type="match status" value="1"/>
</dbReference>
<proteinExistence type="predicted"/>
<dbReference type="FunFam" id="3.30.465.10:FF:000017">
    <property type="entry name" value="Xanthine dehydrogenase, FAD binding subunit"/>
    <property type="match status" value="1"/>
</dbReference>
<dbReference type="PANTHER" id="PTHR42659">
    <property type="entry name" value="XANTHINE DEHYDROGENASE SUBUNIT C-RELATED"/>
    <property type="match status" value="1"/>
</dbReference>
<dbReference type="InterPro" id="IPR016166">
    <property type="entry name" value="FAD-bd_PCMH"/>
</dbReference>
<dbReference type="Pfam" id="PF03450">
    <property type="entry name" value="CO_deh_flav_C"/>
    <property type="match status" value="1"/>
</dbReference>
<dbReference type="GO" id="GO:0016491">
    <property type="term" value="F:oxidoreductase activity"/>
    <property type="evidence" value="ECO:0007669"/>
    <property type="project" value="UniProtKB-KW"/>
</dbReference>
<dbReference type="SUPFAM" id="SSF55447">
    <property type="entry name" value="CO dehydrogenase flavoprotein C-terminal domain-like"/>
    <property type="match status" value="1"/>
</dbReference>
<dbReference type="Gene3D" id="3.30.465.10">
    <property type="match status" value="1"/>
</dbReference>
<dbReference type="Gene3D" id="3.30.390.50">
    <property type="entry name" value="CO dehydrogenase flavoprotein, C-terminal domain"/>
    <property type="match status" value="1"/>
</dbReference>
<dbReference type="InterPro" id="IPR002346">
    <property type="entry name" value="Mopterin_DH_FAD-bd"/>
</dbReference>
<accession>A0A147JVF2</accession>
<dbReference type="Proteomes" id="UP000074294">
    <property type="component" value="Unassembled WGS sequence"/>
</dbReference>
<reference evidence="5 6" key="1">
    <citation type="journal article" date="2016" name="Nat. Microbiol.">
        <title>Genomic inference of the metabolism of cosmopolitan subsurface Archaea, Hadesarchaea.</title>
        <authorList>
            <person name="Baker B.J."/>
            <person name="Saw J.H."/>
            <person name="Lind A.E."/>
            <person name="Lazar C.S."/>
            <person name="Hinrichs K.-U."/>
            <person name="Teske A.P."/>
            <person name="Ettema T.J."/>
        </authorList>
    </citation>
    <scope>NUCLEOTIDE SEQUENCE [LARGE SCALE GENOMIC DNA]</scope>
</reference>
<keyword evidence="2" id="KW-0274">FAD</keyword>
<dbReference type="AlphaFoldDB" id="A0A147JVF2"/>
<evidence type="ECO:0000256" key="1">
    <source>
        <dbReference type="ARBA" id="ARBA00022630"/>
    </source>
</evidence>
<dbReference type="GO" id="GO:0071949">
    <property type="term" value="F:FAD binding"/>
    <property type="evidence" value="ECO:0007669"/>
    <property type="project" value="InterPro"/>
</dbReference>
<dbReference type="InterPro" id="IPR016167">
    <property type="entry name" value="FAD-bd_PCMH_sub1"/>
</dbReference>
<evidence type="ECO:0000256" key="3">
    <source>
        <dbReference type="ARBA" id="ARBA00023002"/>
    </source>
</evidence>
<dbReference type="EMBL" id="LQMQ01000041">
    <property type="protein sequence ID" value="KUO40469.1"/>
    <property type="molecule type" value="Genomic_DNA"/>
</dbReference>
<keyword evidence="1" id="KW-0285">Flavoprotein</keyword>
<comment type="caution">
    <text evidence="5">The sequence shown here is derived from an EMBL/GenBank/DDBJ whole genome shotgun (WGS) entry which is preliminary data.</text>
</comment>
<evidence type="ECO:0000313" key="6">
    <source>
        <dbReference type="Proteomes" id="UP000074294"/>
    </source>
</evidence>
<gene>
    <name evidence="5" type="ORF">APZ16_00085</name>
</gene>
<dbReference type="InterPro" id="IPR051312">
    <property type="entry name" value="Diverse_Substr_Oxidored"/>
</dbReference>
<sequence length="286" mass="31157">MMRPTSVILADFDYSAPKSLEEALREKKERKDAHIIAGGTDLIPKMRGQVVKPVYLIDISGIKELEYIEERDGQVRIGAGTKISRIIESKIKIDVLQEACKKLGNPLTRNKATIGGNLCNASPAADTATPLMVLGAELVLKSLDGERTVPVEKFFVGPGKTVLRDDEILTEIRIPLPGKGAKEKFVKVGLRKADAISVVNCAVLLKVQNRVIKDAKIALGSVAPTPILAKEAQKTLIGNRLSEELIEKCAQIAAKESKPISDVRGSARYRELLVEGCVKKALRELM</sequence>
<evidence type="ECO:0000313" key="5">
    <source>
        <dbReference type="EMBL" id="KUO40469.1"/>
    </source>
</evidence>
<evidence type="ECO:0000256" key="2">
    <source>
        <dbReference type="ARBA" id="ARBA00022827"/>
    </source>
</evidence>
<feature type="domain" description="FAD-binding PCMH-type" evidence="4">
    <location>
        <begin position="7"/>
        <end position="179"/>
    </location>
</feature>
<organism evidence="5 6">
    <name type="scientific">Hadarchaeum yellowstonense</name>
    <dbReference type="NCBI Taxonomy" id="1776334"/>
    <lineage>
        <taxon>Archaea</taxon>
        <taxon>Methanobacteriati</taxon>
        <taxon>Candidatus Hadarchaeota</taxon>
        <taxon>Candidatus Hadarchaeia</taxon>
        <taxon>Candidatus Hadarchaeales</taxon>
        <taxon>Candidatus Hadarchaeaceae</taxon>
        <taxon>Candidatus Hadarchaeum</taxon>
    </lineage>
</organism>
<name>A0A147JVF2_HADYE</name>
<dbReference type="SUPFAM" id="SSF56176">
    <property type="entry name" value="FAD-binding/transporter-associated domain-like"/>
    <property type="match status" value="1"/>
</dbReference>
<dbReference type="PANTHER" id="PTHR42659:SF2">
    <property type="entry name" value="XANTHINE DEHYDROGENASE SUBUNIT C-RELATED"/>
    <property type="match status" value="1"/>
</dbReference>
<dbReference type="Gene3D" id="3.30.43.10">
    <property type="entry name" value="Uridine Diphospho-n-acetylenolpyruvylglucosamine Reductase, domain 2"/>
    <property type="match status" value="1"/>
</dbReference>
<keyword evidence="3" id="KW-0560">Oxidoreductase</keyword>
<dbReference type="InterPro" id="IPR036683">
    <property type="entry name" value="CO_DH_flav_C_dom_sf"/>
</dbReference>
<protein>
    <recommendedName>
        <fullName evidence="4">FAD-binding PCMH-type domain-containing protein</fullName>
    </recommendedName>
</protein>
<dbReference type="PROSITE" id="PS51387">
    <property type="entry name" value="FAD_PCMH"/>
    <property type="match status" value="1"/>
</dbReference>
<dbReference type="Pfam" id="PF00941">
    <property type="entry name" value="FAD_binding_5"/>
    <property type="match status" value="1"/>
</dbReference>